<evidence type="ECO:0008006" key="3">
    <source>
        <dbReference type="Google" id="ProtNLM"/>
    </source>
</evidence>
<reference evidence="2" key="2">
    <citation type="submission" date="2015-01" db="EMBL/GenBank/DDBJ databases">
        <title>Evolutionary Origins and Diversification of the Mycorrhizal Mutualists.</title>
        <authorList>
            <consortium name="DOE Joint Genome Institute"/>
            <consortium name="Mycorrhizal Genomics Consortium"/>
            <person name="Kohler A."/>
            <person name="Kuo A."/>
            <person name="Nagy L.G."/>
            <person name="Floudas D."/>
            <person name="Copeland A."/>
            <person name="Barry K.W."/>
            <person name="Cichocki N."/>
            <person name="Veneault-Fourrey C."/>
            <person name="LaButti K."/>
            <person name="Lindquist E.A."/>
            <person name="Lipzen A."/>
            <person name="Lundell T."/>
            <person name="Morin E."/>
            <person name="Murat C."/>
            <person name="Riley R."/>
            <person name="Ohm R."/>
            <person name="Sun H."/>
            <person name="Tunlid A."/>
            <person name="Henrissat B."/>
            <person name="Grigoriev I.V."/>
            <person name="Hibbett D.S."/>
            <person name="Martin F."/>
        </authorList>
    </citation>
    <scope>NUCLEOTIDE SEQUENCE [LARGE SCALE GENOMIC DNA]</scope>
    <source>
        <strain evidence="2">UH-Slu-Lm8-n1</strain>
    </source>
</reference>
<accession>A0A0D0BGQ7</accession>
<dbReference type="InParanoid" id="A0A0D0BGQ7"/>
<dbReference type="STRING" id="930992.A0A0D0BGQ7"/>
<keyword evidence="2" id="KW-1185">Reference proteome</keyword>
<dbReference type="AlphaFoldDB" id="A0A0D0BGQ7"/>
<name>A0A0D0BGQ7_9AGAM</name>
<evidence type="ECO:0000313" key="2">
    <source>
        <dbReference type="Proteomes" id="UP000054485"/>
    </source>
</evidence>
<reference evidence="1 2" key="1">
    <citation type="submission" date="2014-04" db="EMBL/GenBank/DDBJ databases">
        <authorList>
            <consortium name="DOE Joint Genome Institute"/>
            <person name="Kuo A."/>
            <person name="Ruytinx J."/>
            <person name="Rineau F."/>
            <person name="Colpaert J."/>
            <person name="Kohler A."/>
            <person name="Nagy L.G."/>
            <person name="Floudas D."/>
            <person name="Copeland A."/>
            <person name="Barry K.W."/>
            <person name="Cichocki N."/>
            <person name="Veneault-Fourrey C."/>
            <person name="LaButti K."/>
            <person name="Lindquist E.A."/>
            <person name="Lipzen A."/>
            <person name="Lundell T."/>
            <person name="Morin E."/>
            <person name="Murat C."/>
            <person name="Sun H."/>
            <person name="Tunlid A."/>
            <person name="Henrissat B."/>
            <person name="Grigoriev I.V."/>
            <person name="Hibbett D.S."/>
            <person name="Martin F."/>
            <person name="Nordberg H.P."/>
            <person name="Cantor M.N."/>
            <person name="Hua S.X."/>
        </authorList>
    </citation>
    <scope>NUCLEOTIDE SEQUENCE [LARGE SCALE GENOMIC DNA]</scope>
    <source>
        <strain evidence="1 2">UH-Slu-Lm8-n1</strain>
    </source>
</reference>
<dbReference type="EMBL" id="KN835240">
    <property type="protein sequence ID" value="KIK42398.1"/>
    <property type="molecule type" value="Genomic_DNA"/>
</dbReference>
<gene>
    <name evidence="1" type="ORF">CY34DRAFT_804984</name>
</gene>
<evidence type="ECO:0000313" key="1">
    <source>
        <dbReference type="EMBL" id="KIK42398.1"/>
    </source>
</evidence>
<sequence length="378" mass="42200">MTRSLVISRREAATAVRGAQSLPVDVASCAIRRNNLRQAIELIEQGRGQQWSLVSRLRTPLEDLESTNPQLAHKFSELSKRLSEAHGSSVGTDRAVVDWAETQYRKRTEQWGAVIAEFRNIEGFSRFLLPPSYKDLQKAACQGPVIILIVRQYLCSAIIVPTSGEPYDVRFPRLTLADLKKLKGDFAQATKQAAGMRPQEPRKDLGELLGIVWDEIMLPIVNVLEHDLKLPRRSRIWLCPTADFTSIPLHAASSIRFKEDGFGPEHCLEDLYICSYTPTLSALIRAQQAMKTRVDHSFVAIRQDNQLFPATAKPTTLSGDEATRAGALEALQQNTWVHLACHGLHEGGAGTQSCYVFREEGGVARAEDDFHPYRCVVI</sequence>
<dbReference type="OrthoDB" id="2690485at2759"/>
<organism evidence="1 2">
    <name type="scientific">Suillus luteus UH-Slu-Lm8-n1</name>
    <dbReference type="NCBI Taxonomy" id="930992"/>
    <lineage>
        <taxon>Eukaryota</taxon>
        <taxon>Fungi</taxon>
        <taxon>Dikarya</taxon>
        <taxon>Basidiomycota</taxon>
        <taxon>Agaricomycotina</taxon>
        <taxon>Agaricomycetes</taxon>
        <taxon>Agaricomycetidae</taxon>
        <taxon>Boletales</taxon>
        <taxon>Suillineae</taxon>
        <taxon>Suillaceae</taxon>
        <taxon>Suillus</taxon>
    </lineage>
</organism>
<dbReference type="HOGENOM" id="CLU_829431_0_0_1"/>
<dbReference type="Proteomes" id="UP000054485">
    <property type="component" value="Unassembled WGS sequence"/>
</dbReference>
<protein>
    <recommendedName>
        <fullName evidence="3">CHAT domain-containing protein</fullName>
    </recommendedName>
</protein>
<proteinExistence type="predicted"/>